<name>A0A368NZK4_AGRVI</name>
<comment type="caution">
    <text evidence="5">The sequence shown here is derived from an EMBL/GenBank/DDBJ whole genome shotgun (WGS) entry which is preliminary data.</text>
</comment>
<feature type="domain" description="Solute-binding protein family 5" evidence="4">
    <location>
        <begin position="95"/>
        <end position="478"/>
    </location>
</feature>
<evidence type="ECO:0000256" key="2">
    <source>
        <dbReference type="ARBA" id="ARBA00005695"/>
    </source>
</evidence>
<dbReference type="GO" id="GO:0043190">
    <property type="term" value="C:ATP-binding cassette (ABC) transporter complex"/>
    <property type="evidence" value="ECO:0007669"/>
    <property type="project" value="InterPro"/>
</dbReference>
<dbReference type="Proteomes" id="UP000436911">
    <property type="component" value="Unassembled WGS sequence"/>
</dbReference>
<dbReference type="SUPFAM" id="SSF53850">
    <property type="entry name" value="Periplasmic binding protein-like II"/>
    <property type="match status" value="1"/>
</dbReference>
<sequence>MNSMTRSTKTLSCKAGAFLATCLLAQTALSGISYAEDRAALMAQHRGGTMVLAAVSAAGTIDPAINYTGQYWQVLQMTNDGLVKFKQAAGTEGFKIVPDVAEAIPEPQDDGKTYVFKIRKGIMFSTGQELKPSDVAASFQRIFKVNGPTTGSFYNGIVGADKCIADAANCTLEGGVIADDAAGTVTIHLTQADSEFFDKMAVPHASILPADTPAKDAGTTALPATGPYMIASYNPNEKMVLKRNPHFKEWSVDAQPDGYADEIVYQFGMTEEATINAIQNGQVDWMFDTPPADRLPELGSKYAKQMHIDPLAAFWYLPMNTNLAPFNNIKVRQAVNYALDRDALVGLFGGDALASPTCQILPPDFPGYAPNCLYTKNPGESWSEPDMDKAKALIKESGTAGQKVTIIAEDNAVGRGIGTYVQSLLNELGYDASLKAISPNIEFTYIQNTNNNVQISVTQWYMDYPAASDFINVLLSCDSIHPGSDSSINIAGYCNKELDKQMQDTMALSIKDPKAADANWAKIDKAFMEQAPLAPLFTPKSVNFTSARLGNYLFNKQNRWVISQSWVK</sequence>
<organism evidence="5 6">
    <name type="scientific">Agrobacterium vitis</name>
    <name type="common">Rhizobium vitis</name>
    <dbReference type="NCBI Taxonomy" id="373"/>
    <lineage>
        <taxon>Bacteria</taxon>
        <taxon>Pseudomonadati</taxon>
        <taxon>Pseudomonadota</taxon>
        <taxon>Alphaproteobacteria</taxon>
        <taxon>Hyphomicrobiales</taxon>
        <taxon>Rhizobiaceae</taxon>
        <taxon>Rhizobium/Agrobacterium group</taxon>
        <taxon>Agrobacterium</taxon>
    </lineage>
</organism>
<dbReference type="Pfam" id="PF00496">
    <property type="entry name" value="SBP_bac_5"/>
    <property type="match status" value="1"/>
</dbReference>
<dbReference type="PANTHER" id="PTHR30290">
    <property type="entry name" value="PERIPLASMIC BINDING COMPONENT OF ABC TRANSPORTER"/>
    <property type="match status" value="1"/>
</dbReference>
<gene>
    <name evidence="5" type="ORF">DXT89_05380</name>
</gene>
<evidence type="ECO:0000256" key="1">
    <source>
        <dbReference type="ARBA" id="ARBA00004418"/>
    </source>
</evidence>
<proteinExistence type="inferred from homology"/>
<dbReference type="Gene3D" id="3.10.105.10">
    <property type="entry name" value="Dipeptide-binding Protein, Domain 3"/>
    <property type="match status" value="1"/>
</dbReference>
<evidence type="ECO:0000313" key="5">
    <source>
        <dbReference type="EMBL" id="KAA3530174.1"/>
    </source>
</evidence>
<keyword evidence="3" id="KW-0732">Signal</keyword>
<comment type="similarity">
    <text evidence="2">Belongs to the bacterial solute-binding protein 5 family.</text>
</comment>
<reference evidence="5 6" key="1">
    <citation type="submission" date="2018-08" db="EMBL/GenBank/DDBJ databases">
        <title>Genome sequencing of Agrobacterium vitis strain ICMP 10754.</title>
        <authorList>
            <person name="Visnovsky S.B."/>
            <person name="Pitman A.R."/>
        </authorList>
    </citation>
    <scope>NUCLEOTIDE SEQUENCE [LARGE SCALE GENOMIC DNA]</scope>
    <source>
        <strain evidence="5 6">ICMP 10754</strain>
    </source>
</reference>
<accession>A0A368NZK4</accession>
<dbReference type="InterPro" id="IPR039424">
    <property type="entry name" value="SBP_5"/>
</dbReference>
<dbReference type="PIRSF" id="PIRSF002741">
    <property type="entry name" value="MppA"/>
    <property type="match status" value="1"/>
</dbReference>
<feature type="signal peptide" evidence="3">
    <location>
        <begin position="1"/>
        <end position="35"/>
    </location>
</feature>
<dbReference type="AlphaFoldDB" id="A0A368NZK4"/>
<dbReference type="GO" id="GO:1904680">
    <property type="term" value="F:peptide transmembrane transporter activity"/>
    <property type="evidence" value="ECO:0007669"/>
    <property type="project" value="TreeGrafter"/>
</dbReference>
<dbReference type="OrthoDB" id="9803988at2"/>
<feature type="chain" id="PRO_5030067987" evidence="3">
    <location>
        <begin position="36"/>
        <end position="568"/>
    </location>
</feature>
<comment type="subcellular location">
    <subcellularLocation>
        <location evidence="1">Periplasm</location>
    </subcellularLocation>
</comment>
<dbReference type="InterPro" id="IPR000914">
    <property type="entry name" value="SBP_5_dom"/>
</dbReference>
<dbReference type="Gene3D" id="3.40.190.10">
    <property type="entry name" value="Periplasmic binding protein-like II"/>
    <property type="match status" value="1"/>
</dbReference>
<dbReference type="EMBL" id="QUSG01000002">
    <property type="protein sequence ID" value="KAA3530174.1"/>
    <property type="molecule type" value="Genomic_DNA"/>
</dbReference>
<evidence type="ECO:0000259" key="4">
    <source>
        <dbReference type="Pfam" id="PF00496"/>
    </source>
</evidence>
<evidence type="ECO:0000256" key="3">
    <source>
        <dbReference type="SAM" id="SignalP"/>
    </source>
</evidence>
<protein>
    <submittedName>
        <fullName evidence="5">ABC transporter substrate-binding protein</fullName>
    </submittedName>
</protein>
<evidence type="ECO:0000313" key="6">
    <source>
        <dbReference type="Proteomes" id="UP000436911"/>
    </source>
</evidence>
<dbReference type="GO" id="GO:0030288">
    <property type="term" value="C:outer membrane-bounded periplasmic space"/>
    <property type="evidence" value="ECO:0007669"/>
    <property type="project" value="UniProtKB-ARBA"/>
</dbReference>
<dbReference type="CDD" id="cd08506">
    <property type="entry name" value="PBP2_clavulanate_OppA2"/>
    <property type="match status" value="1"/>
</dbReference>
<dbReference type="InterPro" id="IPR030678">
    <property type="entry name" value="Peptide/Ni-bd"/>
</dbReference>
<dbReference type="GO" id="GO:0015833">
    <property type="term" value="P:peptide transport"/>
    <property type="evidence" value="ECO:0007669"/>
    <property type="project" value="TreeGrafter"/>
</dbReference>